<dbReference type="AlphaFoldDB" id="A0A9W6FYX0"/>
<reference evidence="1" key="1">
    <citation type="submission" date="2022-12" db="EMBL/GenBank/DDBJ databases">
        <title>Reference genome sequencing for broad-spectrum identification of bacterial and archaeal isolates by mass spectrometry.</title>
        <authorList>
            <person name="Sekiguchi Y."/>
            <person name="Tourlousse D.M."/>
        </authorList>
    </citation>
    <scope>NUCLEOTIDE SEQUENCE</scope>
    <source>
        <strain evidence="1">H2</strain>
    </source>
</reference>
<keyword evidence="2" id="KW-1185">Reference proteome</keyword>
<name>A0A9W6FYX0_9BACT</name>
<comment type="caution">
    <text evidence="1">The sequence shown here is derived from an EMBL/GenBank/DDBJ whole genome shotgun (WGS) entry which is preliminary data.</text>
</comment>
<sequence length="71" mass="8072">MSQEGVEKFLGRLLTDDAFRHRAESSPADACRLEGYTLSVEELQAIRGEDFARIDSIARLLDSRIKRFSRA</sequence>
<dbReference type="InterPro" id="IPR029502">
    <property type="entry name" value="Ribosomal_synth"/>
</dbReference>
<organism evidence="1 2">
    <name type="scientific">Geobacter hydrogenophilus</name>
    <dbReference type="NCBI Taxonomy" id="40983"/>
    <lineage>
        <taxon>Bacteria</taxon>
        <taxon>Pseudomonadati</taxon>
        <taxon>Thermodesulfobacteriota</taxon>
        <taxon>Desulfuromonadia</taxon>
        <taxon>Geobacterales</taxon>
        <taxon>Geobacteraceae</taxon>
        <taxon>Geobacter</taxon>
    </lineage>
</organism>
<evidence type="ECO:0000313" key="2">
    <source>
        <dbReference type="Proteomes" id="UP001144352"/>
    </source>
</evidence>
<evidence type="ECO:0008006" key="3">
    <source>
        <dbReference type="Google" id="ProtNLM"/>
    </source>
</evidence>
<evidence type="ECO:0000313" key="1">
    <source>
        <dbReference type="EMBL" id="GLI37446.1"/>
    </source>
</evidence>
<dbReference type="EMBL" id="BSDS01000001">
    <property type="protein sequence ID" value="GLI37446.1"/>
    <property type="molecule type" value="Genomic_DNA"/>
</dbReference>
<gene>
    <name evidence="1" type="ORF">GHYDROH2_09470</name>
</gene>
<dbReference type="RefSeq" id="WP_214186895.1">
    <property type="nucleotide sequence ID" value="NZ_BSDS01000001.1"/>
</dbReference>
<dbReference type="NCBIfam" id="NF038399">
    <property type="entry name" value="NH_RiPP_Os17"/>
    <property type="match status" value="1"/>
</dbReference>
<accession>A0A9W6FYX0</accession>
<proteinExistence type="predicted"/>
<dbReference type="Pfam" id="PF14407">
    <property type="entry name" value="Frankia_peptide"/>
    <property type="match status" value="1"/>
</dbReference>
<dbReference type="Proteomes" id="UP001144352">
    <property type="component" value="Unassembled WGS sequence"/>
</dbReference>
<protein>
    <recommendedName>
        <fullName evidence="3">Nif11 domain-containing protein</fullName>
    </recommendedName>
</protein>